<accession>A0A383RES2</accession>
<evidence type="ECO:0000313" key="1">
    <source>
        <dbReference type="EMBL" id="SYX85171.1"/>
    </source>
</evidence>
<dbReference type="Proteomes" id="UP000304148">
    <property type="component" value="Chromosome"/>
</dbReference>
<reference evidence="2" key="1">
    <citation type="submission" date="2018-08" db="EMBL/GenBank/DDBJ databases">
        <authorList>
            <person name="Chevrot R."/>
        </authorList>
    </citation>
    <scope>NUCLEOTIDE SEQUENCE [LARGE SCALE GENOMIC DNA]</scope>
</reference>
<organism evidence="1 2">
    <name type="scientific">Paenibacillus alvei</name>
    <name type="common">Bacillus alvei</name>
    <dbReference type="NCBI Taxonomy" id="44250"/>
    <lineage>
        <taxon>Bacteria</taxon>
        <taxon>Bacillati</taxon>
        <taxon>Bacillota</taxon>
        <taxon>Bacilli</taxon>
        <taxon>Bacillales</taxon>
        <taxon>Paenibacillaceae</taxon>
        <taxon>Paenibacillus</taxon>
    </lineage>
</organism>
<proteinExistence type="predicted"/>
<dbReference type="GO" id="GO:0016787">
    <property type="term" value="F:hydrolase activity"/>
    <property type="evidence" value="ECO:0007669"/>
    <property type="project" value="UniProtKB-KW"/>
</dbReference>
<protein>
    <submittedName>
        <fullName evidence="1">NUDIX hydrolase</fullName>
    </submittedName>
</protein>
<gene>
    <name evidence="1" type="ORF">PBLR_13593</name>
</gene>
<name>A0A383RES2_PAEAL</name>
<dbReference type="AlphaFoldDB" id="A0A383RES2"/>
<dbReference type="EMBL" id="LS992241">
    <property type="protein sequence ID" value="SYX85171.1"/>
    <property type="molecule type" value="Genomic_DNA"/>
</dbReference>
<evidence type="ECO:0000313" key="2">
    <source>
        <dbReference type="Proteomes" id="UP000304148"/>
    </source>
</evidence>
<sequence>MLLQHTMPATHITTNRHLIDLGDSILPSPYNIVTMQSREKLSLIIIVWNTVMRWIDTYLIEEVDRKEEPNVTCRRPIPLI</sequence>
<keyword evidence="1" id="KW-0378">Hydrolase</keyword>